<feature type="domain" description="RNase H type-1" evidence="2">
    <location>
        <begin position="246"/>
        <end position="376"/>
    </location>
</feature>
<dbReference type="GO" id="GO:0003676">
    <property type="term" value="F:nucleic acid binding"/>
    <property type="evidence" value="ECO:0007669"/>
    <property type="project" value="InterPro"/>
</dbReference>
<dbReference type="PANTHER" id="PTHR47723">
    <property type="entry name" value="OS05G0353850 PROTEIN"/>
    <property type="match status" value="1"/>
</dbReference>
<dbReference type="PROSITE" id="PS50879">
    <property type="entry name" value="RNASE_H_1"/>
    <property type="match status" value="1"/>
</dbReference>
<dbReference type="InterPro" id="IPR036397">
    <property type="entry name" value="RNaseH_sf"/>
</dbReference>
<dbReference type="EMBL" id="JAIWQS010000004">
    <property type="protein sequence ID" value="KAJ8768128.1"/>
    <property type="molecule type" value="Genomic_DNA"/>
</dbReference>
<evidence type="ECO:0000313" key="4">
    <source>
        <dbReference type="Proteomes" id="UP001159364"/>
    </source>
</evidence>
<evidence type="ECO:0000256" key="1">
    <source>
        <dbReference type="SAM" id="SignalP"/>
    </source>
</evidence>
<accession>A0AAV8TPK8</accession>
<organism evidence="3 4">
    <name type="scientific">Erythroxylum novogranatense</name>
    <dbReference type="NCBI Taxonomy" id="1862640"/>
    <lineage>
        <taxon>Eukaryota</taxon>
        <taxon>Viridiplantae</taxon>
        <taxon>Streptophyta</taxon>
        <taxon>Embryophyta</taxon>
        <taxon>Tracheophyta</taxon>
        <taxon>Spermatophyta</taxon>
        <taxon>Magnoliopsida</taxon>
        <taxon>eudicotyledons</taxon>
        <taxon>Gunneridae</taxon>
        <taxon>Pentapetalae</taxon>
        <taxon>rosids</taxon>
        <taxon>fabids</taxon>
        <taxon>Malpighiales</taxon>
        <taxon>Erythroxylaceae</taxon>
        <taxon>Erythroxylum</taxon>
    </lineage>
</organism>
<dbReference type="SUPFAM" id="SSF53098">
    <property type="entry name" value="Ribonuclease H-like"/>
    <property type="match status" value="1"/>
</dbReference>
<gene>
    <name evidence="3" type="ORF">K2173_021068</name>
</gene>
<dbReference type="InterPro" id="IPR053151">
    <property type="entry name" value="RNase_H-like"/>
</dbReference>
<feature type="signal peptide" evidence="1">
    <location>
        <begin position="1"/>
        <end position="19"/>
    </location>
</feature>
<feature type="chain" id="PRO_5043967423" description="RNase H type-1 domain-containing protein" evidence="1">
    <location>
        <begin position="20"/>
        <end position="393"/>
    </location>
</feature>
<dbReference type="InterPro" id="IPR012337">
    <property type="entry name" value="RNaseH-like_sf"/>
</dbReference>
<keyword evidence="4" id="KW-1185">Reference proteome</keyword>
<dbReference type="InterPro" id="IPR002156">
    <property type="entry name" value="RNaseH_domain"/>
</dbReference>
<keyword evidence="1" id="KW-0732">Signal</keyword>
<dbReference type="CDD" id="cd06222">
    <property type="entry name" value="RNase_H_like"/>
    <property type="match status" value="1"/>
</dbReference>
<dbReference type="Gene3D" id="3.30.420.10">
    <property type="entry name" value="Ribonuclease H-like superfamily/Ribonuclease H"/>
    <property type="match status" value="1"/>
</dbReference>
<reference evidence="3 4" key="1">
    <citation type="submission" date="2021-09" db="EMBL/GenBank/DDBJ databases">
        <title>Genomic insights and catalytic innovation underlie evolution of tropane alkaloids biosynthesis.</title>
        <authorList>
            <person name="Wang Y.-J."/>
            <person name="Tian T."/>
            <person name="Huang J.-P."/>
            <person name="Huang S.-X."/>
        </authorList>
    </citation>
    <scope>NUCLEOTIDE SEQUENCE [LARGE SCALE GENOMIC DNA]</scope>
    <source>
        <strain evidence="3">KIB-2018</strain>
        <tissue evidence="3">Leaf</tissue>
    </source>
</reference>
<comment type="caution">
    <text evidence="3">The sequence shown here is derived from an EMBL/GenBank/DDBJ whole genome shotgun (WGS) entry which is preliminary data.</text>
</comment>
<dbReference type="PANTHER" id="PTHR47723:SF19">
    <property type="entry name" value="POLYNUCLEOTIDYL TRANSFERASE, RIBONUCLEASE H-LIKE SUPERFAMILY PROTEIN"/>
    <property type="match status" value="1"/>
</dbReference>
<name>A0AAV8TPK8_9ROSI</name>
<proteinExistence type="predicted"/>
<dbReference type="Pfam" id="PF13456">
    <property type="entry name" value="RVT_3"/>
    <property type="match status" value="1"/>
</dbReference>
<dbReference type="Proteomes" id="UP001159364">
    <property type="component" value="Linkage Group LG04"/>
</dbReference>
<dbReference type="GO" id="GO:0004523">
    <property type="term" value="F:RNA-DNA hybrid ribonuclease activity"/>
    <property type="evidence" value="ECO:0007669"/>
    <property type="project" value="InterPro"/>
</dbReference>
<evidence type="ECO:0000259" key="2">
    <source>
        <dbReference type="PROSITE" id="PS50879"/>
    </source>
</evidence>
<dbReference type="InterPro" id="IPR044730">
    <property type="entry name" value="RNase_H-like_dom_plant"/>
</dbReference>
<sequence length="393" mass="44785">MVYSLLLSILIEPWELLIGIKITLLCPTPGPDGFQPIFYKKFWHVVGDSVYNMVNRAFLTGICPMELAETLVLWVKVLQDKYVRSQPLLTIKLPSNASSCWKAIHRAIPFLKDGFAWRVGDGRTISFWFDRWVGEAPLQHCLWAKSFWHQILGNTPGCFFSSSIDDWLNMHIFDPSLPSTYVLNIVTGAWVVWCARNKDVLQHEAIPTFAQRQWHKMLITDCSLAFSHPTFLRHTTNLWISWHCPPLGFVKLNVDGSALGNPGDARFGGLIRDAYGRWLIGFSGYIGHASILVAELQALRHGLTLAWDRGYRRIVVESDSQDVVTLVLTSCPHSHPMFLLVEDIRTLLARDWCCSLQHIFREANHCADFLAKQAPGLRLLLQDDQRSVAFLRC</sequence>
<evidence type="ECO:0000313" key="3">
    <source>
        <dbReference type="EMBL" id="KAJ8768128.1"/>
    </source>
</evidence>
<protein>
    <recommendedName>
        <fullName evidence="2">RNase H type-1 domain-containing protein</fullName>
    </recommendedName>
</protein>
<dbReference type="AlphaFoldDB" id="A0AAV8TPK8"/>